<reference evidence="2" key="1">
    <citation type="journal article" date="2020" name="Stud. Mycol.">
        <title>101 Dothideomycetes genomes: a test case for predicting lifestyles and emergence of pathogens.</title>
        <authorList>
            <person name="Haridas S."/>
            <person name="Albert R."/>
            <person name="Binder M."/>
            <person name="Bloem J."/>
            <person name="Labutti K."/>
            <person name="Salamov A."/>
            <person name="Andreopoulos B."/>
            <person name="Baker S."/>
            <person name="Barry K."/>
            <person name="Bills G."/>
            <person name="Bluhm B."/>
            <person name="Cannon C."/>
            <person name="Castanera R."/>
            <person name="Culley D."/>
            <person name="Daum C."/>
            <person name="Ezra D."/>
            <person name="Gonzalez J."/>
            <person name="Henrissat B."/>
            <person name="Kuo A."/>
            <person name="Liang C."/>
            <person name="Lipzen A."/>
            <person name="Lutzoni F."/>
            <person name="Magnuson J."/>
            <person name="Mondo S."/>
            <person name="Nolan M."/>
            <person name="Ohm R."/>
            <person name="Pangilinan J."/>
            <person name="Park H.-J."/>
            <person name="Ramirez L."/>
            <person name="Alfaro M."/>
            <person name="Sun H."/>
            <person name="Tritt A."/>
            <person name="Yoshinaga Y."/>
            <person name="Zwiers L.-H."/>
            <person name="Turgeon B."/>
            <person name="Goodwin S."/>
            <person name="Spatafora J."/>
            <person name="Crous P."/>
            <person name="Grigoriev I."/>
        </authorList>
    </citation>
    <scope>NUCLEOTIDE SEQUENCE</scope>
    <source>
        <strain evidence="2">CBS 627.86</strain>
    </source>
</reference>
<organism evidence="2 3">
    <name type="scientific">Lophiotrema nucula</name>
    <dbReference type="NCBI Taxonomy" id="690887"/>
    <lineage>
        <taxon>Eukaryota</taxon>
        <taxon>Fungi</taxon>
        <taxon>Dikarya</taxon>
        <taxon>Ascomycota</taxon>
        <taxon>Pezizomycotina</taxon>
        <taxon>Dothideomycetes</taxon>
        <taxon>Pleosporomycetidae</taxon>
        <taxon>Pleosporales</taxon>
        <taxon>Lophiotremataceae</taxon>
        <taxon>Lophiotrema</taxon>
    </lineage>
</organism>
<name>A0A6A5Z880_9PLEO</name>
<sequence>MKTTALITSITLLSTALGAPAKRATPSADQVSDAIQSWFNDVTNVNNFLNTAPTLSADNEKTAAEAALVAGNDEPNELMILAGLGPALGTDGQQAVTLLMETFINVPMSLQNIIANPQDGSSQFVQTQLQQINNARCCNVLPALDKLWPAAAAAVGIANPEPTVPRPDACTNGQTVC</sequence>
<evidence type="ECO:0000256" key="1">
    <source>
        <dbReference type="SAM" id="SignalP"/>
    </source>
</evidence>
<keyword evidence="3" id="KW-1185">Reference proteome</keyword>
<proteinExistence type="predicted"/>
<feature type="signal peptide" evidence="1">
    <location>
        <begin position="1"/>
        <end position="18"/>
    </location>
</feature>
<feature type="chain" id="PRO_5025389948" evidence="1">
    <location>
        <begin position="19"/>
        <end position="177"/>
    </location>
</feature>
<gene>
    <name evidence="2" type="ORF">BDV96DRAFT_574219</name>
</gene>
<dbReference type="OrthoDB" id="2117996at2759"/>
<keyword evidence="1" id="KW-0732">Signal</keyword>
<dbReference type="AlphaFoldDB" id="A0A6A5Z880"/>
<accession>A0A6A5Z880</accession>
<evidence type="ECO:0000313" key="2">
    <source>
        <dbReference type="EMBL" id="KAF2115632.1"/>
    </source>
</evidence>
<protein>
    <submittedName>
        <fullName evidence="2">Uncharacterized protein</fullName>
    </submittedName>
</protein>
<dbReference type="Proteomes" id="UP000799770">
    <property type="component" value="Unassembled WGS sequence"/>
</dbReference>
<evidence type="ECO:0000313" key="3">
    <source>
        <dbReference type="Proteomes" id="UP000799770"/>
    </source>
</evidence>
<dbReference type="EMBL" id="ML977322">
    <property type="protein sequence ID" value="KAF2115632.1"/>
    <property type="molecule type" value="Genomic_DNA"/>
</dbReference>